<dbReference type="Gene3D" id="1.10.10.10">
    <property type="entry name" value="Winged helix-like DNA-binding domain superfamily/Winged helix DNA-binding domain"/>
    <property type="match status" value="1"/>
</dbReference>
<dbReference type="EMBL" id="FUWO01000009">
    <property type="protein sequence ID" value="SJZ57987.1"/>
    <property type="molecule type" value="Genomic_DNA"/>
</dbReference>
<dbReference type="SMART" id="SM01134">
    <property type="entry name" value="DeoRC"/>
    <property type="match status" value="1"/>
</dbReference>
<dbReference type="GO" id="GO:0003700">
    <property type="term" value="F:DNA-binding transcription factor activity"/>
    <property type="evidence" value="ECO:0007669"/>
    <property type="project" value="InterPro"/>
</dbReference>
<dbReference type="Proteomes" id="UP000189941">
    <property type="component" value="Unassembled WGS sequence"/>
</dbReference>
<organism evidence="4 5">
    <name type="scientific">Globicatella sulfidifaciens DSM 15739</name>
    <dbReference type="NCBI Taxonomy" id="1121925"/>
    <lineage>
        <taxon>Bacteria</taxon>
        <taxon>Bacillati</taxon>
        <taxon>Bacillota</taxon>
        <taxon>Bacilli</taxon>
        <taxon>Lactobacillales</taxon>
        <taxon>Aerococcaceae</taxon>
        <taxon>Globicatella</taxon>
    </lineage>
</organism>
<dbReference type="SMART" id="SM00420">
    <property type="entry name" value="HTH_DEOR"/>
    <property type="match status" value="1"/>
</dbReference>
<evidence type="ECO:0000256" key="1">
    <source>
        <dbReference type="ARBA" id="ARBA00023015"/>
    </source>
</evidence>
<sequence>MKQSKEVVEERRYNILQLLQASPDLVLSVNQLAKRLAVSPMTIRRDLTELETMGKINRLHGKAKILEKPHFEGNTNNEHIEAIKYKIAKQASSYVENNMTIFINSSSTALMTLNHLIDKSLVVVTNNAHVIDMKNNPKTSVILTGGEVRFPKEALVGDLALASLMNFQADVLVLGCSGISPERGISTVNIHESAVNALFIQNTTKKVIVVADYRKIGYDANFFVAPTDVIDILITDSYANPAIIERFEQQGIQVIQLPI</sequence>
<keyword evidence="2" id="KW-0804">Transcription</keyword>
<dbReference type="InterPro" id="IPR037171">
    <property type="entry name" value="NagB/RpiA_transferase-like"/>
</dbReference>
<dbReference type="InterPro" id="IPR014036">
    <property type="entry name" value="DeoR-like_C"/>
</dbReference>
<keyword evidence="1" id="KW-0805">Transcription regulation</keyword>
<dbReference type="Pfam" id="PF08220">
    <property type="entry name" value="HTH_DeoR"/>
    <property type="match status" value="1"/>
</dbReference>
<feature type="domain" description="HTH deoR-type" evidence="3">
    <location>
        <begin position="8"/>
        <end position="65"/>
    </location>
</feature>
<dbReference type="InterPro" id="IPR050313">
    <property type="entry name" value="Carb_Metab_HTH_regulators"/>
</dbReference>
<dbReference type="PANTHER" id="PTHR30363:SF44">
    <property type="entry name" value="AGA OPERON TRANSCRIPTIONAL REPRESSOR-RELATED"/>
    <property type="match status" value="1"/>
</dbReference>
<protein>
    <submittedName>
        <fullName evidence="4">Transcriptional regulator, DeoR family</fullName>
    </submittedName>
</protein>
<evidence type="ECO:0000259" key="3">
    <source>
        <dbReference type="PROSITE" id="PS51000"/>
    </source>
</evidence>
<dbReference type="InterPro" id="IPR001034">
    <property type="entry name" value="DeoR_HTH"/>
</dbReference>
<dbReference type="InterPro" id="IPR036388">
    <property type="entry name" value="WH-like_DNA-bd_sf"/>
</dbReference>
<accession>A0A1T4LTK3</accession>
<evidence type="ECO:0000313" key="4">
    <source>
        <dbReference type="EMBL" id="SJZ57987.1"/>
    </source>
</evidence>
<dbReference type="PANTHER" id="PTHR30363">
    <property type="entry name" value="HTH-TYPE TRANSCRIPTIONAL REGULATOR SRLR-RELATED"/>
    <property type="match status" value="1"/>
</dbReference>
<dbReference type="PRINTS" id="PR00037">
    <property type="entry name" value="HTHLACR"/>
</dbReference>
<evidence type="ECO:0000313" key="5">
    <source>
        <dbReference type="Proteomes" id="UP000189941"/>
    </source>
</evidence>
<dbReference type="PROSITE" id="PS51000">
    <property type="entry name" value="HTH_DEOR_2"/>
    <property type="match status" value="1"/>
</dbReference>
<reference evidence="5" key="1">
    <citation type="submission" date="2017-02" db="EMBL/GenBank/DDBJ databases">
        <authorList>
            <person name="Varghese N."/>
            <person name="Submissions S."/>
        </authorList>
    </citation>
    <scope>NUCLEOTIDE SEQUENCE [LARGE SCALE GENOMIC DNA]</scope>
    <source>
        <strain evidence="5">DSM 15739</strain>
    </source>
</reference>
<dbReference type="Pfam" id="PF00455">
    <property type="entry name" value="DeoRC"/>
    <property type="match status" value="1"/>
</dbReference>
<name>A0A1T4LTK3_9LACT</name>
<gene>
    <name evidence="4" type="ORF">SAMN02746011_01199</name>
</gene>
<dbReference type="SUPFAM" id="SSF46785">
    <property type="entry name" value="Winged helix' DNA-binding domain"/>
    <property type="match status" value="1"/>
</dbReference>
<evidence type="ECO:0000256" key="2">
    <source>
        <dbReference type="ARBA" id="ARBA00023163"/>
    </source>
</evidence>
<dbReference type="SUPFAM" id="SSF100950">
    <property type="entry name" value="NagB/RpiA/CoA transferase-like"/>
    <property type="match status" value="1"/>
</dbReference>
<dbReference type="RefSeq" id="WP_159443873.1">
    <property type="nucleotide sequence ID" value="NZ_FUWO01000009.1"/>
</dbReference>
<proteinExistence type="predicted"/>
<keyword evidence="5" id="KW-1185">Reference proteome</keyword>
<dbReference type="Gene3D" id="3.40.50.1360">
    <property type="match status" value="1"/>
</dbReference>
<dbReference type="OrthoDB" id="9798651at2"/>
<dbReference type="AlphaFoldDB" id="A0A1T4LTK3"/>
<dbReference type="InterPro" id="IPR036390">
    <property type="entry name" value="WH_DNA-bd_sf"/>
</dbReference>
<dbReference type="STRING" id="1121925.SAMN02746011_01199"/>